<evidence type="ECO:0000256" key="1">
    <source>
        <dbReference type="SAM" id="MobiDB-lite"/>
    </source>
</evidence>
<dbReference type="AlphaFoldDB" id="A0A7W9FXX9"/>
<reference evidence="2 3" key="1">
    <citation type="submission" date="2020-08" db="EMBL/GenBank/DDBJ databases">
        <title>Sequencing the genomes of 1000 actinobacteria strains.</title>
        <authorList>
            <person name="Klenk H.-P."/>
        </authorList>
    </citation>
    <scope>NUCLEOTIDE SEQUENCE [LARGE SCALE GENOMIC DNA]</scope>
    <source>
        <strain evidence="2 3">DSM 45507</strain>
    </source>
</reference>
<dbReference type="EMBL" id="JACHMB010000001">
    <property type="protein sequence ID" value="MBB5773630.1"/>
    <property type="molecule type" value="Genomic_DNA"/>
</dbReference>
<gene>
    <name evidence="2" type="ORF">HD596_000386</name>
</gene>
<keyword evidence="3" id="KW-1185">Reference proteome</keyword>
<accession>A0A7W9FXX9</accession>
<protein>
    <submittedName>
        <fullName evidence="2">Uncharacterized protein</fullName>
    </submittedName>
</protein>
<feature type="region of interest" description="Disordered" evidence="1">
    <location>
        <begin position="67"/>
        <end position="107"/>
    </location>
</feature>
<evidence type="ECO:0000313" key="2">
    <source>
        <dbReference type="EMBL" id="MBB5773630.1"/>
    </source>
</evidence>
<comment type="caution">
    <text evidence="2">The sequence shown here is derived from an EMBL/GenBank/DDBJ whole genome shotgun (WGS) entry which is preliminary data.</text>
</comment>
<evidence type="ECO:0000313" key="3">
    <source>
        <dbReference type="Proteomes" id="UP000579153"/>
    </source>
</evidence>
<proteinExistence type="predicted"/>
<sequence>MLDDESLAHLAAELLDGHARVVRPPPGTELVPGHASWFKVAIVFFDWTGSRNILAIDPVGIAEAARSNGPLERHGGDGHPGQAAPERRARRRSADSPTANSPAPGVRVTVERRIRAAYQAPIVLLAEAALTSPAAELERTHPGAAASLREGLSETLTVRATNTGSHVALNQPHRIDDLHLPRPRHQRQTLAAGRWRSSGHPCPKIQDPLTARSLARYTWRA</sequence>
<dbReference type="Proteomes" id="UP000579153">
    <property type="component" value="Unassembled WGS sequence"/>
</dbReference>
<name>A0A7W9FXX9_9ACTN</name>
<organism evidence="2 3">
    <name type="scientific">Nonomuraea jabiensis</name>
    <dbReference type="NCBI Taxonomy" id="882448"/>
    <lineage>
        <taxon>Bacteria</taxon>
        <taxon>Bacillati</taxon>
        <taxon>Actinomycetota</taxon>
        <taxon>Actinomycetes</taxon>
        <taxon>Streptosporangiales</taxon>
        <taxon>Streptosporangiaceae</taxon>
        <taxon>Nonomuraea</taxon>
    </lineage>
</organism>